<keyword evidence="5" id="KW-0560">Oxidoreductase</keyword>
<evidence type="ECO:0000313" key="10">
    <source>
        <dbReference type="EMBL" id="MBB5745400.1"/>
    </source>
</evidence>
<name>A0A7W9CGV7_9CAUL</name>
<dbReference type="InterPro" id="IPR006076">
    <property type="entry name" value="FAD-dep_OxRdtase"/>
</dbReference>
<evidence type="ECO:0000256" key="3">
    <source>
        <dbReference type="ARBA" id="ARBA00022630"/>
    </source>
</evidence>
<reference evidence="10 11" key="1">
    <citation type="submission" date="2020-08" db="EMBL/GenBank/DDBJ databases">
        <title>Genomic Encyclopedia of Type Strains, Phase IV (KMG-IV): sequencing the most valuable type-strain genomes for metagenomic binning, comparative biology and taxonomic classification.</title>
        <authorList>
            <person name="Goeker M."/>
        </authorList>
    </citation>
    <scope>NUCLEOTIDE SEQUENCE [LARGE SCALE GENOMIC DNA]</scope>
    <source>
        <strain evidence="10 11">DSM 4737</strain>
    </source>
</reference>
<comment type="caution">
    <text evidence="10">The sequence shown here is derived from an EMBL/GenBank/DDBJ whole genome shotgun (WGS) entry which is preliminary data.</text>
</comment>
<comment type="similarity">
    <text evidence="2">Belongs to the DAMOX/DASOX family.</text>
</comment>
<dbReference type="Gene3D" id="3.40.50.720">
    <property type="entry name" value="NAD(P)-binding Rossmann-like Domain"/>
    <property type="match status" value="2"/>
</dbReference>
<dbReference type="EC" id="1.4.3.3" evidence="6"/>
<evidence type="ECO:0000256" key="2">
    <source>
        <dbReference type="ARBA" id="ARBA00006730"/>
    </source>
</evidence>
<evidence type="ECO:0000256" key="5">
    <source>
        <dbReference type="ARBA" id="ARBA00023002"/>
    </source>
</evidence>
<dbReference type="RefSeq" id="WP_183212399.1">
    <property type="nucleotide sequence ID" value="NZ_JACHOR010000002.1"/>
</dbReference>
<dbReference type="Proteomes" id="UP000545037">
    <property type="component" value="Unassembled WGS sequence"/>
</dbReference>
<dbReference type="PANTHER" id="PTHR11530">
    <property type="entry name" value="D-AMINO ACID OXIDASE"/>
    <property type="match status" value="1"/>
</dbReference>
<evidence type="ECO:0000313" key="11">
    <source>
        <dbReference type="Proteomes" id="UP000545037"/>
    </source>
</evidence>
<dbReference type="PANTHER" id="PTHR11530:SF11">
    <property type="entry name" value="D-ASPARTATE OXIDASE"/>
    <property type="match status" value="1"/>
</dbReference>
<keyword evidence="4" id="KW-0274">FAD</keyword>
<dbReference type="GO" id="GO:0071949">
    <property type="term" value="F:FAD binding"/>
    <property type="evidence" value="ECO:0007669"/>
    <property type="project" value="InterPro"/>
</dbReference>
<evidence type="ECO:0000256" key="7">
    <source>
        <dbReference type="ARBA" id="ARBA00039751"/>
    </source>
</evidence>
<feature type="domain" description="FAD dependent oxidoreductase" evidence="9">
    <location>
        <begin position="121"/>
        <end position="405"/>
    </location>
</feature>
<dbReference type="GO" id="GO:0019478">
    <property type="term" value="P:D-amino acid catabolic process"/>
    <property type="evidence" value="ECO:0007669"/>
    <property type="project" value="TreeGrafter"/>
</dbReference>
<accession>A0A7W9CGV7</accession>
<evidence type="ECO:0000256" key="1">
    <source>
        <dbReference type="ARBA" id="ARBA00001974"/>
    </source>
</evidence>
<dbReference type="SUPFAM" id="SSF51971">
    <property type="entry name" value="Nucleotide-binding domain"/>
    <property type="match status" value="1"/>
</dbReference>
<evidence type="ECO:0000256" key="4">
    <source>
        <dbReference type="ARBA" id="ARBA00022827"/>
    </source>
</evidence>
<dbReference type="GO" id="GO:0005737">
    <property type="term" value="C:cytoplasm"/>
    <property type="evidence" value="ECO:0007669"/>
    <property type="project" value="TreeGrafter"/>
</dbReference>
<dbReference type="GO" id="GO:0003884">
    <property type="term" value="F:D-amino-acid oxidase activity"/>
    <property type="evidence" value="ECO:0007669"/>
    <property type="project" value="UniProtKB-EC"/>
</dbReference>
<dbReference type="Pfam" id="PF01266">
    <property type="entry name" value="DAO"/>
    <property type="match status" value="1"/>
</dbReference>
<organism evidence="10 11">
    <name type="scientific">Brevundimonas variabilis</name>
    <dbReference type="NCBI Taxonomy" id="74312"/>
    <lineage>
        <taxon>Bacteria</taxon>
        <taxon>Pseudomonadati</taxon>
        <taxon>Pseudomonadota</taxon>
        <taxon>Alphaproteobacteria</taxon>
        <taxon>Caulobacterales</taxon>
        <taxon>Caulobacteraceae</taxon>
        <taxon>Brevundimonas</taxon>
    </lineage>
</organism>
<dbReference type="Gene3D" id="3.30.9.10">
    <property type="entry name" value="D-Amino Acid Oxidase, subunit A, domain 2"/>
    <property type="match status" value="1"/>
</dbReference>
<dbReference type="InterPro" id="IPR023209">
    <property type="entry name" value="DAO"/>
</dbReference>
<sequence>MPGAILNHRRAVLAGLGGFLGQGALSACTTSARPGLAPRPAFTARRIAPILMAPERIIRITVCTRPFRAPGPRLDVERVGETLVVHNYGHGGSGWSLSWGSSGIAARKAMALSGENGSPEIAVIGCGALGLTSALQLQRLGARVVIYARERTPFTRSMRATGTWTPDSRIADADKVDPDFPALWERMSRESFATHQTYLGTQGDPVVFQDRYILARANPGPQAAQKAEDKPGPPEIRFAEYGERLHDIVPRSVAIPVEQTPFPGIASARFGSGLQFNITELAHRLMTEFQMGGGRIETREFHAPTEIASLDEKVVINCTGYGARALWHDRTMTPVRGQIAWLAPQPEVDYSLFYAGVAVIPRPDGIVVQNTRGGDMVGYGSEDETPDRAEAEATISRVAPLFPSVRPPLPA</sequence>
<comment type="catalytic activity">
    <reaction evidence="8">
        <text>a D-alpha-amino acid + O2 + H2O = a 2-oxocarboxylate + H2O2 + NH4(+)</text>
        <dbReference type="Rhea" id="RHEA:21816"/>
        <dbReference type="ChEBI" id="CHEBI:15377"/>
        <dbReference type="ChEBI" id="CHEBI:15379"/>
        <dbReference type="ChEBI" id="CHEBI:16240"/>
        <dbReference type="ChEBI" id="CHEBI:28938"/>
        <dbReference type="ChEBI" id="CHEBI:35179"/>
        <dbReference type="ChEBI" id="CHEBI:59871"/>
        <dbReference type="EC" id="1.4.3.3"/>
    </reaction>
    <physiologicalReaction direction="left-to-right" evidence="8">
        <dbReference type="Rhea" id="RHEA:21817"/>
    </physiologicalReaction>
</comment>
<gene>
    <name evidence="10" type="ORF">GGR13_000984</name>
</gene>
<evidence type="ECO:0000256" key="8">
    <source>
        <dbReference type="ARBA" id="ARBA00049547"/>
    </source>
</evidence>
<evidence type="ECO:0000259" key="9">
    <source>
        <dbReference type="Pfam" id="PF01266"/>
    </source>
</evidence>
<proteinExistence type="inferred from homology"/>
<dbReference type="AlphaFoldDB" id="A0A7W9CGV7"/>
<protein>
    <recommendedName>
        <fullName evidence="7">D-amino-acid oxidase</fullName>
        <ecNumber evidence="6">1.4.3.3</ecNumber>
    </recommendedName>
</protein>
<dbReference type="EMBL" id="JACHOR010000002">
    <property type="protein sequence ID" value="MBB5745400.1"/>
    <property type="molecule type" value="Genomic_DNA"/>
</dbReference>
<comment type="cofactor">
    <cofactor evidence="1">
        <name>FAD</name>
        <dbReference type="ChEBI" id="CHEBI:57692"/>
    </cofactor>
</comment>
<keyword evidence="3" id="KW-0285">Flavoprotein</keyword>
<evidence type="ECO:0000256" key="6">
    <source>
        <dbReference type="ARBA" id="ARBA00039101"/>
    </source>
</evidence>
<keyword evidence="11" id="KW-1185">Reference proteome</keyword>